<feature type="chain" id="PRO_5032360111" evidence="1">
    <location>
        <begin position="22"/>
        <end position="229"/>
    </location>
</feature>
<gene>
    <name evidence="2" type="ORF">GEV01_20950</name>
</gene>
<evidence type="ECO:0000256" key="1">
    <source>
        <dbReference type="SAM" id="SignalP"/>
    </source>
</evidence>
<accession>A0A843SJ51</accession>
<evidence type="ECO:0000313" key="3">
    <source>
        <dbReference type="Proteomes" id="UP000444318"/>
    </source>
</evidence>
<protein>
    <submittedName>
        <fullName evidence="2">Uncharacterized protein</fullName>
    </submittedName>
</protein>
<dbReference type="EMBL" id="WHUF01000005">
    <property type="protein sequence ID" value="MQA21984.1"/>
    <property type="molecule type" value="Genomic_DNA"/>
</dbReference>
<reference evidence="2 3" key="1">
    <citation type="submission" date="2019-10" db="EMBL/GenBank/DDBJ databases">
        <title>Two novel species isolated from a subtropical stream in China.</title>
        <authorList>
            <person name="Lu H."/>
        </authorList>
    </citation>
    <scope>NUCLEOTIDE SEQUENCE [LARGE SCALE GENOMIC DNA]</scope>
    <source>
        <strain evidence="2 3">FT103W</strain>
    </source>
</reference>
<feature type="signal peptide" evidence="1">
    <location>
        <begin position="1"/>
        <end position="21"/>
    </location>
</feature>
<evidence type="ECO:0000313" key="2">
    <source>
        <dbReference type="EMBL" id="MQA21984.1"/>
    </source>
</evidence>
<name>A0A843SJ51_9BURK</name>
<proteinExistence type="predicted"/>
<keyword evidence="1" id="KW-0732">Signal</keyword>
<dbReference type="AlphaFoldDB" id="A0A843SJ51"/>
<sequence>MNRQLLAALFTTVTLAGAAHAADIPKSLETMGIKIGDTQQQVEKVLFADGYTANRTHVRPADTVYAARPDNIEYRVPNAPNRSRVTVTFGPMDGRVVQIERSTEKFEQKVLNTELRKQLLEKYGQLPPNEGQYGDMHWVRTKTGKLINDCYARSIGVTFAHAAMMDRIVNCDKAVQVAFVGDSTWTTSMSVTITDYDAVLRNQKPIAAAAEKAKQDAIDAAKKAPPVKL</sequence>
<dbReference type="RefSeq" id="WP_152807459.1">
    <property type="nucleotide sequence ID" value="NZ_WHUF01000005.1"/>
</dbReference>
<dbReference type="Proteomes" id="UP000444318">
    <property type="component" value="Unassembled WGS sequence"/>
</dbReference>
<keyword evidence="3" id="KW-1185">Reference proteome</keyword>
<comment type="caution">
    <text evidence="2">The sequence shown here is derived from an EMBL/GenBank/DDBJ whole genome shotgun (WGS) entry which is preliminary data.</text>
</comment>
<organism evidence="2 3">
    <name type="scientific">Rugamonas rivuli</name>
    <dbReference type="NCBI Taxonomy" id="2743358"/>
    <lineage>
        <taxon>Bacteria</taxon>
        <taxon>Pseudomonadati</taxon>
        <taxon>Pseudomonadota</taxon>
        <taxon>Betaproteobacteria</taxon>
        <taxon>Burkholderiales</taxon>
        <taxon>Oxalobacteraceae</taxon>
        <taxon>Telluria group</taxon>
        <taxon>Rugamonas</taxon>
    </lineage>
</organism>